<feature type="compositionally biased region" description="Acidic residues" evidence="1">
    <location>
        <begin position="635"/>
        <end position="649"/>
    </location>
</feature>
<gene>
    <name evidence="2" type="ORF">AC579_5069</name>
</gene>
<proteinExistence type="predicted"/>
<evidence type="ECO:0000313" key="2">
    <source>
        <dbReference type="EMBL" id="KXT16104.1"/>
    </source>
</evidence>
<keyword evidence="3" id="KW-1185">Reference proteome</keyword>
<dbReference type="STRING" id="113226.A0A139INF9"/>
<reference evidence="2 3" key="1">
    <citation type="submission" date="2015-07" db="EMBL/GenBank/DDBJ databases">
        <title>Comparative genomics of the Sigatoka disease complex on banana suggests a link between parallel evolutionary changes in Pseudocercospora fijiensis and Pseudocercospora eumusae and increased virulence on the banana host.</title>
        <authorList>
            <person name="Chang T.-C."/>
            <person name="Salvucci A."/>
            <person name="Crous P.W."/>
            <person name="Stergiopoulos I."/>
        </authorList>
    </citation>
    <scope>NUCLEOTIDE SEQUENCE [LARGE SCALE GENOMIC DNA]</scope>
    <source>
        <strain evidence="2 3">CBS 116634</strain>
    </source>
</reference>
<feature type="region of interest" description="Disordered" evidence="1">
    <location>
        <begin position="628"/>
        <end position="649"/>
    </location>
</feature>
<sequence>MDAPRDGTPFSRRDSAIGSDVTFSRASTNFNTPEPQNFSITLSGRASSVSLENIHSDDMESGMAATTGERKRKRSIDASDDKIPLSQALRLMASGSQTAEPHIPSVSDEGMPREPQIGSAEHPEVVEEEPEETLDQKVAKVTEVVGTTTGDAHDLLLQSCGDVQEGVGHFYERKSPTLIEEALSEMELGKCPKTRKKFLRKGEVLIVLDSHNLGLSCRVRIEDLRAASTWFEGSLSSAAVTSSGPHGVKYLYTLQSAAVAGGVPELLLRDLHVLKRDCIGFSRSKQEAGAVLEEGLGKKGSKKPIKQEDDGGAGAAVTLDAQKNADWLKAYETFMRMISHTSPKHLLLDQDSVNKSLPRIDAVSKLAHFYEAHTTSSPVTSALTVLFDGFDERNMLWASVAGNAVRWLAIGFNLNKASIYKEAFVHVASAYLTLADDLSEHGVPNVVRARVEHRAREMEYQRISINSHLLSFTIKASEGREVPVSPSTDLLAYSVLVFYKEWIAEHLRFHNSGTNQTQTSAFCNHEEHDCLQPAEFYRLIGSTDDYLPEAHVFAAVTRRDSDGRRDSARDLEPEKKEAVRAILKIIKGRAAGIVKPIITSALRWTGRETLAYLTSLVVDEDDYPWKAEVKREDSVTSEESEDDDTEKED</sequence>
<feature type="compositionally biased region" description="Polar residues" evidence="1">
    <location>
        <begin position="21"/>
        <end position="53"/>
    </location>
</feature>
<name>A0A139INF9_9PEZI</name>
<accession>A0A139INF9</accession>
<dbReference type="PANTHER" id="PTHR38119">
    <property type="entry name" value="BTB DOMAIN-CONTAINING PROTEIN-RELATED"/>
    <property type="match status" value="1"/>
</dbReference>
<organism evidence="2 3">
    <name type="scientific">Pseudocercospora musae</name>
    <dbReference type="NCBI Taxonomy" id="113226"/>
    <lineage>
        <taxon>Eukaryota</taxon>
        <taxon>Fungi</taxon>
        <taxon>Dikarya</taxon>
        <taxon>Ascomycota</taxon>
        <taxon>Pezizomycotina</taxon>
        <taxon>Dothideomycetes</taxon>
        <taxon>Dothideomycetidae</taxon>
        <taxon>Mycosphaerellales</taxon>
        <taxon>Mycosphaerellaceae</taxon>
        <taxon>Pseudocercospora</taxon>
    </lineage>
</organism>
<dbReference type="PANTHER" id="PTHR38119:SF1">
    <property type="entry name" value="BTB DOMAIN-CONTAINING PROTEIN"/>
    <property type="match status" value="1"/>
</dbReference>
<dbReference type="Proteomes" id="UP000073492">
    <property type="component" value="Unassembled WGS sequence"/>
</dbReference>
<dbReference type="OrthoDB" id="5280838at2759"/>
<feature type="region of interest" description="Disordered" evidence="1">
    <location>
        <begin position="1"/>
        <end position="135"/>
    </location>
</feature>
<dbReference type="AlphaFoldDB" id="A0A139INF9"/>
<protein>
    <submittedName>
        <fullName evidence="2">Uncharacterized protein</fullName>
    </submittedName>
</protein>
<evidence type="ECO:0000256" key="1">
    <source>
        <dbReference type="SAM" id="MobiDB-lite"/>
    </source>
</evidence>
<evidence type="ECO:0000313" key="3">
    <source>
        <dbReference type="Proteomes" id="UP000073492"/>
    </source>
</evidence>
<comment type="caution">
    <text evidence="2">The sequence shown here is derived from an EMBL/GenBank/DDBJ whole genome shotgun (WGS) entry which is preliminary data.</text>
</comment>
<dbReference type="EMBL" id="LFZO01000044">
    <property type="protein sequence ID" value="KXT16104.1"/>
    <property type="molecule type" value="Genomic_DNA"/>
</dbReference>